<dbReference type="PROSITE" id="PS00409">
    <property type="entry name" value="PROKAR_NTER_METHYL"/>
    <property type="match status" value="1"/>
</dbReference>
<keyword evidence="4" id="KW-0812">Transmembrane</keyword>
<comment type="similarity">
    <text evidence="1 3">Belongs to the N-Me-Phe pilin family.</text>
</comment>
<evidence type="ECO:0000256" key="2">
    <source>
        <dbReference type="ARBA" id="ARBA00022481"/>
    </source>
</evidence>
<dbReference type="GO" id="GO:0043107">
    <property type="term" value="P:type IV pilus-dependent motility"/>
    <property type="evidence" value="ECO:0007669"/>
    <property type="project" value="TreeGrafter"/>
</dbReference>
<proteinExistence type="inferred from homology"/>
<evidence type="ECO:0000256" key="3">
    <source>
        <dbReference type="RuleBase" id="RU000389"/>
    </source>
</evidence>
<dbReference type="PANTHER" id="PTHR30093:SF34">
    <property type="entry name" value="PREPILIN PEPTIDASE-DEPENDENT PROTEIN D"/>
    <property type="match status" value="1"/>
</dbReference>
<dbReference type="InterPro" id="IPR012902">
    <property type="entry name" value="N_methyl_site"/>
</dbReference>
<dbReference type="Gene3D" id="3.30.700.10">
    <property type="entry name" value="Glycoprotein, Type 4 Pilin"/>
    <property type="match status" value="1"/>
</dbReference>
<organism evidence="5 6">
    <name type="scientific">Acinetobacter proteolyticus</name>
    <dbReference type="NCBI Taxonomy" id="1776741"/>
    <lineage>
        <taxon>Bacteria</taxon>
        <taxon>Pseudomonadati</taxon>
        <taxon>Pseudomonadota</taxon>
        <taxon>Gammaproteobacteria</taxon>
        <taxon>Moraxellales</taxon>
        <taxon>Moraxellaceae</taxon>
        <taxon>Acinetobacter</taxon>
    </lineage>
</organism>
<accession>A0A2N0WK05</accession>
<sequence length="174" mass="17397">MKSMQKGFTLIELMIVVAIIGILAAIAIPAYQSYTIRTKVTEGLTLASAAKTAVAETFATRNTGAVAAYAGTGASVAGSYGYEYTAGQNVASIAIAGIGDVTAPVATDGVITITYAGQLATTLTAPILLTPGSGAVSDTTGLPAAALSQAAPVVWGCTIGVPASFKYVPANCRF</sequence>
<evidence type="ECO:0000256" key="1">
    <source>
        <dbReference type="ARBA" id="ARBA00005233"/>
    </source>
</evidence>
<evidence type="ECO:0000256" key="4">
    <source>
        <dbReference type="SAM" id="Phobius"/>
    </source>
</evidence>
<dbReference type="PANTHER" id="PTHR30093">
    <property type="entry name" value="GENERAL SECRETION PATHWAY PROTEIN G"/>
    <property type="match status" value="1"/>
</dbReference>
<dbReference type="EMBL" id="PISJ01000002">
    <property type="protein sequence ID" value="PKF36763.1"/>
    <property type="molecule type" value="Genomic_DNA"/>
</dbReference>
<keyword evidence="4" id="KW-1133">Transmembrane helix</keyword>
<dbReference type="SUPFAM" id="SSF54523">
    <property type="entry name" value="Pili subunits"/>
    <property type="match status" value="1"/>
</dbReference>
<feature type="transmembrane region" description="Helical" evidence="4">
    <location>
        <begin position="7"/>
        <end position="31"/>
    </location>
</feature>
<name>A0A2N0WK05_9GAMM</name>
<dbReference type="InterPro" id="IPR045584">
    <property type="entry name" value="Pilin-like"/>
</dbReference>
<dbReference type="NCBIfam" id="TIGR02532">
    <property type="entry name" value="IV_pilin_GFxxxE"/>
    <property type="match status" value="1"/>
</dbReference>
<dbReference type="Pfam" id="PF07963">
    <property type="entry name" value="N_methyl"/>
    <property type="match status" value="1"/>
</dbReference>
<keyword evidence="4" id="KW-0472">Membrane</keyword>
<evidence type="ECO:0000313" key="5">
    <source>
        <dbReference type="EMBL" id="PKF36763.1"/>
    </source>
</evidence>
<keyword evidence="2" id="KW-0488">Methylation</keyword>
<dbReference type="InterPro" id="IPR001082">
    <property type="entry name" value="Pilin"/>
</dbReference>
<dbReference type="GO" id="GO:0007155">
    <property type="term" value="P:cell adhesion"/>
    <property type="evidence" value="ECO:0007669"/>
    <property type="project" value="InterPro"/>
</dbReference>
<dbReference type="Pfam" id="PF00114">
    <property type="entry name" value="Pilin"/>
    <property type="match status" value="1"/>
</dbReference>
<dbReference type="Proteomes" id="UP000233553">
    <property type="component" value="Unassembled WGS sequence"/>
</dbReference>
<gene>
    <name evidence="5" type="ORF">CW311_01325</name>
</gene>
<protein>
    <submittedName>
        <fullName evidence="5">Prepilin-type cleavage/methylation domain-containing protein</fullName>
    </submittedName>
</protein>
<comment type="caution">
    <text evidence="5">The sequence shown here is derived from an EMBL/GenBank/DDBJ whole genome shotgun (WGS) entry which is preliminary data.</text>
</comment>
<keyword evidence="3" id="KW-0281">Fimbrium</keyword>
<reference evidence="5 6" key="1">
    <citation type="submission" date="2017-12" db="EMBL/GenBank/DDBJ databases">
        <title>Draft Genome sequences of multiple microbial strains isolated from spacecraft associated surfaces.</title>
        <authorList>
            <person name="Seuylemezian A."/>
            <person name="Vaishampayan P."/>
            <person name="Venkateswaran K."/>
        </authorList>
    </citation>
    <scope>NUCLEOTIDE SEQUENCE [LARGE SCALE GENOMIC DNA]</scope>
    <source>
        <strain evidence="5 6">2P01AA</strain>
    </source>
</reference>
<dbReference type="GO" id="GO:0044096">
    <property type="term" value="C:type IV pilus"/>
    <property type="evidence" value="ECO:0007669"/>
    <property type="project" value="TreeGrafter"/>
</dbReference>
<dbReference type="AlphaFoldDB" id="A0A2N0WK05"/>
<evidence type="ECO:0000313" key="6">
    <source>
        <dbReference type="Proteomes" id="UP000233553"/>
    </source>
</evidence>